<dbReference type="Proteomes" id="UP000594262">
    <property type="component" value="Unplaced"/>
</dbReference>
<dbReference type="Gene3D" id="1.25.10.10">
    <property type="entry name" value="Leucine-rich Repeat Variant"/>
    <property type="match status" value="2"/>
</dbReference>
<dbReference type="EnsemblMetazoa" id="CLYHEMT014462.1">
    <property type="protein sequence ID" value="CLYHEMP014462.1"/>
    <property type="gene ID" value="CLYHEMG014462"/>
</dbReference>
<accession>A0A7M5WX87</accession>
<dbReference type="InterPro" id="IPR040144">
    <property type="entry name" value="RAP1GDS1"/>
</dbReference>
<dbReference type="PANTHER" id="PTHR10957">
    <property type="entry name" value="RAP1 GTPASE-GDP DISSOCIATION STIMULATOR 1"/>
    <property type="match status" value="1"/>
</dbReference>
<dbReference type="RefSeq" id="XP_066928173.1">
    <property type="nucleotide sequence ID" value="XM_067072072.1"/>
</dbReference>
<dbReference type="AlphaFoldDB" id="A0A7M5WX87"/>
<keyword evidence="2" id="KW-1185">Reference proteome</keyword>
<proteinExistence type="predicted"/>
<name>A0A7M5WX87_9CNID</name>
<evidence type="ECO:0000313" key="1">
    <source>
        <dbReference type="EnsemblMetazoa" id="CLYHEMP014462.1"/>
    </source>
</evidence>
<dbReference type="SUPFAM" id="SSF48371">
    <property type="entry name" value="ARM repeat"/>
    <property type="match status" value="2"/>
</dbReference>
<reference evidence="1" key="1">
    <citation type="submission" date="2021-01" db="UniProtKB">
        <authorList>
            <consortium name="EnsemblMetazoa"/>
        </authorList>
    </citation>
    <scope>IDENTIFICATION</scope>
</reference>
<dbReference type="GeneID" id="136815620"/>
<evidence type="ECO:0000313" key="2">
    <source>
        <dbReference type="Proteomes" id="UP000594262"/>
    </source>
</evidence>
<protein>
    <submittedName>
        <fullName evidence="1">Uncharacterized protein</fullName>
    </submittedName>
</protein>
<dbReference type="OrthoDB" id="26149at2759"/>
<dbReference type="GO" id="GO:0005085">
    <property type="term" value="F:guanyl-nucleotide exchange factor activity"/>
    <property type="evidence" value="ECO:0007669"/>
    <property type="project" value="InterPro"/>
</dbReference>
<organism evidence="1 2">
    <name type="scientific">Clytia hemisphaerica</name>
    <dbReference type="NCBI Taxonomy" id="252671"/>
    <lineage>
        <taxon>Eukaryota</taxon>
        <taxon>Metazoa</taxon>
        <taxon>Cnidaria</taxon>
        <taxon>Hydrozoa</taxon>
        <taxon>Hydroidolina</taxon>
        <taxon>Leptothecata</taxon>
        <taxon>Obeliida</taxon>
        <taxon>Clytiidae</taxon>
        <taxon>Clytia</taxon>
    </lineage>
</organism>
<dbReference type="InterPro" id="IPR016024">
    <property type="entry name" value="ARM-type_fold"/>
</dbReference>
<dbReference type="InterPro" id="IPR011989">
    <property type="entry name" value="ARM-like"/>
</dbReference>
<sequence length="594" mass="65941">MTKFNDQLSTTTGKTEELQSLIDSLNPEEEVGVTTEEADKLKQLLKNDSDKVKLLELIADLSRVESNRQKFTDKTFFEDLITFVNNDKPDLVLQAIRCLCNISAENEDAKSIFCEFEGVKKLLSKAEEIIDKDDAAWNNLVCPACSCIQNLVVDSETVHKAFLNENAMNVLWRYLAKFHSKDTKIASVTLSGLSSLGENDYGLQNLYDSGVLKLVVKLLNVASDETTKLIFQNLLKEVSNQEPGKKYLNQCDSFTEISKIIENRANFKETEIDDVTKEMADFVVVLTSGEESFNVLKKSDPDFLKRFSSWIQSPNKHIQVSAGLALGNYARDEETCNDIVRIGIHENLINVMTENLKDESFSDRAQAYGACLRNLCIPVHNKKILYKAGLHTMAISYIMESDSLAAQFKALAILRLLVQDNIELSSSICLNKALVDKVLELAGTSVVSSVPAESQRLLAAAIKYSSSEVTIKGILKSATVLDTILALLLSEHTIMQSEGLIALIMIAANMPDCIDLFKEKECVPKVFTLLKKPEVQAQTCFNGLTCFQAVMSINGGKDLLVSNGVDEVFEILSKHGEDIIKNKATETKELLDSL</sequence>